<dbReference type="Pfam" id="PF05485">
    <property type="entry name" value="THAP"/>
    <property type="match status" value="1"/>
</dbReference>
<dbReference type="InterPro" id="IPR006612">
    <property type="entry name" value="THAP_Znf"/>
</dbReference>
<dbReference type="PROSITE" id="PS00028">
    <property type="entry name" value="ZINC_FINGER_C2H2_1"/>
    <property type="match status" value="6"/>
</dbReference>
<keyword evidence="1" id="KW-0479">Metal-binding</keyword>
<feature type="domain" description="C2H2-type" evidence="9">
    <location>
        <begin position="248"/>
        <end position="275"/>
    </location>
</feature>
<dbReference type="AlphaFoldDB" id="A0AAW1YXJ3"/>
<keyword evidence="5 7" id="KW-0238">DNA-binding</keyword>
<evidence type="ECO:0000259" key="10">
    <source>
        <dbReference type="PROSITE" id="PS50950"/>
    </source>
</evidence>
<feature type="domain" description="THAP-type" evidence="10">
    <location>
        <begin position="1"/>
        <end position="84"/>
    </location>
</feature>
<dbReference type="FunFam" id="3.30.160.60:FF:002460">
    <property type="entry name" value="Zgc:174574"/>
    <property type="match status" value="1"/>
</dbReference>
<keyword evidence="3 6" id="KW-0863">Zinc-finger</keyword>
<dbReference type="PANTHER" id="PTHR24408:SF58">
    <property type="entry name" value="TRANSCRIPTION FACTOR (TFIIIA), PUTATIVE (AFU_ORTHOLOGUE AFUA_1G05150)-RELATED"/>
    <property type="match status" value="1"/>
</dbReference>
<feature type="compositionally biased region" description="Basic and acidic residues" evidence="8">
    <location>
        <begin position="542"/>
        <end position="556"/>
    </location>
</feature>
<accession>A0AAW1YXJ3</accession>
<name>A0AAW1YXJ3_CULAL</name>
<feature type="domain" description="C2H2-type" evidence="9">
    <location>
        <begin position="307"/>
        <end position="335"/>
    </location>
</feature>
<dbReference type="Proteomes" id="UP001479290">
    <property type="component" value="Unassembled WGS sequence"/>
</dbReference>
<comment type="caution">
    <text evidence="11">The sequence shown here is derived from an EMBL/GenBank/DDBJ whole genome shotgun (WGS) entry which is preliminary data.</text>
</comment>
<dbReference type="PROSITE" id="PS50950">
    <property type="entry name" value="ZF_THAP"/>
    <property type="match status" value="1"/>
</dbReference>
<sequence>MIHKCVVGGCPNRSDNIIHYMLPEDPKRRSLWLKFIEDSKADEENANSSCRVCGDHFSEENYFKMDLGYTTCLILSVDAVPTVFTVNRSSETEKELGEAEDESVENDTCKITISEAISLACVKEEPLEYELSSNMTSGQQQNSSLDECVKYEESELAVTEDCISTVILEDKKDHVKRKYTSCLTCGQRFRSKRNLMKHQRANHGKKKNKSEVKEKFHMCSTCGERFDEMSLLLRHRAIHAKEDPERRFVCQQCGKGFAHQAFLKAHQKVHEDAESTMPFTCHLCPRRFGYKVALVAHMKHHSSKLTCICPICEKTFQFRGSLIQHLKSSHAGEKLLCKTCDKGFLRVNGYIKHMDKHNVMTPFYCDICKIYLSQRGYMAHMLTHEQKPEESVENQPNVIDMNNSEEGIELVMEPLSEDEMDVLAESSMDCSMDPSTLEDVESGKVVLEKELPQDNHEPSTVEDVESGKIVLEKEPPQNNHEPPTVEDVESEKMVLEKELPQDNHEPSTVEDVESAKMVLEMELSQDNHEPPTFEDSESGKVVLEKEPPQDNHKPSTVEDVESGKVVLEKELPQDNHKDEEKNEDSAGPQ</sequence>
<dbReference type="SUPFAM" id="SSF57667">
    <property type="entry name" value="beta-beta-alpha zinc fingers"/>
    <property type="match status" value="4"/>
</dbReference>
<dbReference type="PANTHER" id="PTHR24408">
    <property type="entry name" value="ZINC FINGER PROTEIN"/>
    <property type="match status" value="1"/>
</dbReference>
<evidence type="ECO:0000313" key="12">
    <source>
        <dbReference type="Proteomes" id="UP001479290"/>
    </source>
</evidence>
<evidence type="ECO:0000256" key="7">
    <source>
        <dbReference type="PROSITE-ProRule" id="PRU00309"/>
    </source>
</evidence>
<dbReference type="EMBL" id="JAWDJR010000023">
    <property type="protein sequence ID" value="KAK9953263.1"/>
    <property type="molecule type" value="Genomic_DNA"/>
</dbReference>
<keyword evidence="2" id="KW-0677">Repeat</keyword>
<evidence type="ECO:0000256" key="8">
    <source>
        <dbReference type="SAM" id="MobiDB-lite"/>
    </source>
</evidence>
<proteinExistence type="predicted"/>
<evidence type="ECO:0000256" key="5">
    <source>
        <dbReference type="ARBA" id="ARBA00023125"/>
    </source>
</evidence>
<reference evidence="11 12" key="1">
    <citation type="submission" date="2024-05" db="EMBL/GenBank/DDBJ databases">
        <title>A high-quality chromosomal-level genome assembly of Topmouth culter (Culter alburnus).</title>
        <authorList>
            <person name="Zhao H."/>
        </authorList>
    </citation>
    <scope>NUCLEOTIDE SEQUENCE [LARGE SCALE GENOMIC DNA]</scope>
    <source>
        <strain evidence="11">CATC2023</strain>
        <tissue evidence="11">Muscle</tissue>
    </source>
</reference>
<dbReference type="GO" id="GO:0000981">
    <property type="term" value="F:DNA-binding transcription factor activity, RNA polymerase II-specific"/>
    <property type="evidence" value="ECO:0007669"/>
    <property type="project" value="TreeGrafter"/>
</dbReference>
<protein>
    <submittedName>
        <fullName evidence="11">Uncharacterized protein</fullName>
    </submittedName>
</protein>
<evidence type="ECO:0000313" key="11">
    <source>
        <dbReference type="EMBL" id="KAK9953263.1"/>
    </source>
</evidence>
<dbReference type="GO" id="GO:0005634">
    <property type="term" value="C:nucleus"/>
    <property type="evidence" value="ECO:0007669"/>
    <property type="project" value="TreeGrafter"/>
</dbReference>
<feature type="compositionally biased region" description="Basic and acidic residues" evidence="8">
    <location>
        <begin position="566"/>
        <end position="589"/>
    </location>
</feature>
<evidence type="ECO:0000256" key="6">
    <source>
        <dbReference type="PROSITE-ProRule" id="PRU00042"/>
    </source>
</evidence>
<keyword evidence="12" id="KW-1185">Reference proteome</keyword>
<dbReference type="InterPro" id="IPR013087">
    <property type="entry name" value="Znf_C2H2_type"/>
</dbReference>
<feature type="domain" description="C2H2-type" evidence="9">
    <location>
        <begin position="279"/>
        <end position="306"/>
    </location>
</feature>
<evidence type="ECO:0000256" key="2">
    <source>
        <dbReference type="ARBA" id="ARBA00022737"/>
    </source>
</evidence>
<evidence type="ECO:0000259" key="9">
    <source>
        <dbReference type="PROSITE" id="PS50157"/>
    </source>
</evidence>
<evidence type="ECO:0000256" key="4">
    <source>
        <dbReference type="ARBA" id="ARBA00022833"/>
    </source>
</evidence>
<gene>
    <name evidence="11" type="ORF">ABG768_017268</name>
</gene>
<evidence type="ECO:0000256" key="3">
    <source>
        <dbReference type="ARBA" id="ARBA00022771"/>
    </source>
</evidence>
<feature type="domain" description="C2H2-type" evidence="9">
    <location>
        <begin position="217"/>
        <end position="244"/>
    </location>
</feature>
<dbReference type="SMART" id="SM00980">
    <property type="entry name" value="THAP"/>
    <property type="match status" value="1"/>
</dbReference>
<organism evidence="11 12">
    <name type="scientific">Culter alburnus</name>
    <name type="common">Topmouth culter</name>
    <dbReference type="NCBI Taxonomy" id="194366"/>
    <lineage>
        <taxon>Eukaryota</taxon>
        <taxon>Metazoa</taxon>
        <taxon>Chordata</taxon>
        <taxon>Craniata</taxon>
        <taxon>Vertebrata</taxon>
        <taxon>Euteleostomi</taxon>
        <taxon>Actinopterygii</taxon>
        <taxon>Neopterygii</taxon>
        <taxon>Teleostei</taxon>
        <taxon>Ostariophysi</taxon>
        <taxon>Cypriniformes</taxon>
        <taxon>Xenocyprididae</taxon>
        <taxon>Xenocypridinae</taxon>
        <taxon>Culter</taxon>
    </lineage>
</organism>
<feature type="region of interest" description="Disordered" evidence="8">
    <location>
        <begin position="450"/>
        <end position="589"/>
    </location>
</feature>
<dbReference type="FunFam" id="3.30.160.60:FF:004981">
    <property type="match status" value="1"/>
</dbReference>
<dbReference type="SUPFAM" id="SSF57716">
    <property type="entry name" value="Glucocorticoid receptor-like (DNA-binding domain)"/>
    <property type="match status" value="1"/>
</dbReference>
<feature type="compositionally biased region" description="Basic and acidic residues" evidence="8">
    <location>
        <begin position="450"/>
        <end position="459"/>
    </location>
</feature>
<dbReference type="Pfam" id="PF00096">
    <property type="entry name" value="zf-C2H2"/>
    <property type="match status" value="3"/>
</dbReference>
<dbReference type="Pfam" id="PF12874">
    <property type="entry name" value="zf-met"/>
    <property type="match status" value="1"/>
</dbReference>
<feature type="domain" description="C2H2-type" evidence="9">
    <location>
        <begin position="180"/>
        <end position="208"/>
    </location>
</feature>
<keyword evidence="4" id="KW-0862">Zinc</keyword>
<dbReference type="Gene3D" id="3.30.160.60">
    <property type="entry name" value="Classic Zinc Finger"/>
    <property type="match status" value="4"/>
</dbReference>
<dbReference type="GO" id="GO:0008270">
    <property type="term" value="F:zinc ion binding"/>
    <property type="evidence" value="ECO:0007669"/>
    <property type="project" value="UniProtKB-KW"/>
</dbReference>
<feature type="compositionally biased region" description="Basic and acidic residues" evidence="8">
    <location>
        <begin position="490"/>
        <end position="507"/>
    </location>
</feature>
<dbReference type="PROSITE" id="PS50157">
    <property type="entry name" value="ZINC_FINGER_C2H2_2"/>
    <property type="match status" value="6"/>
</dbReference>
<dbReference type="SMART" id="SM00355">
    <property type="entry name" value="ZnF_C2H2"/>
    <property type="match status" value="7"/>
</dbReference>
<dbReference type="InterPro" id="IPR036236">
    <property type="entry name" value="Znf_C2H2_sf"/>
</dbReference>
<feature type="domain" description="C2H2-type" evidence="9">
    <location>
        <begin position="335"/>
        <end position="362"/>
    </location>
</feature>
<evidence type="ECO:0000256" key="1">
    <source>
        <dbReference type="ARBA" id="ARBA00022723"/>
    </source>
</evidence>
<dbReference type="GO" id="GO:0043565">
    <property type="term" value="F:sequence-specific DNA binding"/>
    <property type="evidence" value="ECO:0007669"/>
    <property type="project" value="TreeGrafter"/>
</dbReference>